<dbReference type="InterPro" id="IPR052975">
    <property type="entry name" value="Repressor-like_regulatory"/>
</dbReference>
<sequence length="87" mass="9738">MGASDERRVDEKGRVTIPQSIRESLQIGPGETVEIERADGHIVIRPRISRASFVETMDGCINDETRAEDASPRDPLEMKTDWTSDLP</sequence>
<dbReference type="PANTHER" id="PTHR34860:SF6">
    <property type="entry name" value="REPRESSOR-LIKE PROTEIN SSO7C3"/>
    <property type="match status" value="1"/>
</dbReference>
<evidence type="ECO:0000256" key="1">
    <source>
        <dbReference type="SAM" id="MobiDB-lite"/>
    </source>
</evidence>
<dbReference type="Gene3D" id="2.10.260.10">
    <property type="match status" value="1"/>
</dbReference>
<dbReference type="EMBL" id="JAMQOS010000001">
    <property type="protein sequence ID" value="MDS0280499.1"/>
    <property type="molecule type" value="Genomic_DNA"/>
</dbReference>
<keyword evidence="3" id="KW-0238">DNA-binding</keyword>
<comment type="caution">
    <text evidence="3">The sequence shown here is derived from an EMBL/GenBank/DDBJ whole genome shotgun (WGS) entry which is preliminary data.</text>
</comment>
<protein>
    <submittedName>
        <fullName evidence="3">AbrB/MazE/SpoVT family DNA-binding domain-containing protein</fullName>
    </submittedName>
</protein>
<reference evidence="3 4" key="1">
    <citation type="submission" date="2022-06" db="EMBL/GenBank/DDBJ databases">
        <title>Halomicroarcula sp. a new haloarchaeum isolate from saline soil.</title>
        <authorList>
            <person name="Strakova D."/>
            <person name="Galisteo C."/>
            <person name="Sanchez-Porro C."/>
            <person name="Ventosa A."/>
        </authorList>
    </citation>
    <scope>NUCLEOTIDE SEQUENCE [LARGE SCALE GENOMIC DNA]</scope>
    <source>
        <strain evidence="3 4">S3CR25-11</strain>
    </source>
</reference>
<dbReference type="Pfam" id="PF04014">
    <property type="entry name" value="MazE_antitoxin"/>
    <property type="match status" value="1"/>
</dbReference>
<dbReference type="PROSITE" id="PS51740">
    <property type="entry name" value="SPOVT_ABRB"/>
    <property type="match status" value="1"/>
</dbReference>
<proteinExistence type="predicted"/>
<dbReference type="InterPro" id="IPR007159">
    <property type="entry name" value="SpoVT-AbrB_dom"/>
</dbReference>
<dbReference type="RefSeq" id="WP_310898348.1">
    <property type="nucleotide sequence ID" value="NZ_JAMQOS010000001.1"/>
</dbReference>
<feature type="compositionally biased region" description="Basic and acidic residues" evidence="1">
    <location>
        <begin position="63"/>
        <end position="87"/>
    </location>
</feature>
<evidence type="ECO:0000313" key="4">
    <source>
        <dbReference type="Proteomes" id="UP001268864"/>
    </source>
</evidence>
<dbReference type="NCBIfam" id="TIGR01439">
    <property type="entry name" value="lp_hng_hel_AbrB"/>
    <property type="match status" value="1"/>
</dbReference>
<dbReference type="GO" id="GO:0003677">
    <property type="term" value="F:DNA binding"/>
    <property type="evidence" value="ECO:0007669"/>
    <property type="project" value="UniProtKB-KW"/>
</dbReference>
<dbReference type="SMART" id="SM00966">
    <property type="entry name" value="SpoVT_AbrB"/>
    <property type="match status" value="1"/>
</dbReference>
<keyword evidence="4" id="KW-1185">Reference proteome</keyword>
<feature type="region of interest" description="Disordered" evidence="1">
    <location>
        <begin position="62"/>
        <end position="87"/>
    </location>
</feature>
<dbReference type="Proteomes" id="UP001268864">
    <property type="component" value="Unassembled WGS sequence"/>
</dbReference>
<dbReference type="SUPFAM" id="SSF89447">
    <property type="entry name" value="AbrB/MazE/MraZ-like"/>
    <property type="match status" value="1"/>
</dbReference>
<dbReference type="PANTHER" id="PTHR34860">
    <property type="entry name" value="REPRESSOR-LIKE PROTEIN SSO7C3"/>
    <property type="match status" value="1"/>
</dbReference>
<evidence type="ECO:0000313" key="3">
    <source>
        <dbReference type="EMBL" id="MDS0280499.1"/>
    </source>
</evidence>
<evidence type="ECO:0000259" key="2">
    <source>
        <dbReference type="PROSITE" id="PS51740"/>
    </source>
</evidence>
<name>A0ABU2FIB8_9EURY</name>
<dbReference type="InterPro" id="IPR037914">
    <property type="entry name" value="SpoVT-AbrB_sf"/>
</dbReference>
<accession>A0ABU2FIB8</accession>
<organism evidence="3 4">
    <name type="scientific">Haloarcula onubensis</name>
    <dbReference type="NCBI Taxonomy" id="2950539"/>
    <lineage>
        <taxon>Archaea</taxon>
        <taxon>Methanobacteriati</taxon>
        <taxon>Methanobacteriota</taxon>
        <taxon>Stenosarchaea group</taxon>
        <taxon>Halobacteria</taxon>
        <taxon>Halobacteriales</taxon>
        <taxon>Haloarculaceae</taxon>
        <taxon>Haloarcula</taxon>
    </lineage>
</organism>
<feature type="domain" description="SpoVT-AbrB" evidence="2">
    <location>
        <begin position="4"/>
        <end position="49"/>
    </location>
</feature>
<gene>
    <name evidence="3" type="ORF">NDI86_00080</name>
</gene>